<feature type="transmembrane region" description="Helical" evidence="6">
    <location>
        <begin position="152"/>
        <end position="170"/>
    </location>
</feature>
<gene>
    <name evidence="8" type="ORF">C2134_06640</name>
</gene>
<evidence type="ECO:0000313" key="9">
    <source>
        <dbReference type="Proteomes" id="UP000236416"/>
    </source>
</evidence>
<dbReference type="InterPro" id="IPR011701">
    <property type="entry name" value="MFS"/>
</dbReference>
<feature type="transmembrane region" description="Helical" evidence="6">
    <location>
        <begin position="358"/>
        <end position="379"/>
    </location>
</feature>
<evidence type="ECO:0000256" key="2">
    <source>
        <dbReference type="ARBA" id="ARBA00022448"/>
    </source>
</evidence>
<feature type="domain" description="Major facilitator superfamily (MFS) profile" evidence="7">
    <location>
        <begin position="1"/>
        <end position="382"/>
    </location>
</feature>
<keyword evidence="3 6" id="KW-0812">Transmembrane</keyword>
<keyword evidence="4 6" id="KW-1133">Transmembrane helix</keyword>
<dbReference type="Pfam" id="PF07690">
    <property type="entry name" value="MFS_1"/>
    <property type="match status" value="1"/>
</dbReference>
<feature type="transmembrane region" description="Helical" evidence="6">
    <location>
        <begin position="89"/>
        <end position="112"/>
    </location>
</feature>
<evidence type="ECO:0000256" key="5">
    <source>
        <dbReference type="ARBA" id="ARBA00023136"/>
    </source>
</evidence>
<feature type="transmembrane region" description="Helical" evidence="6">
    <location>
        <begin position="65"/>
        <end position="83"/>
    </location>
</feature>
<dbReference type="Proteomes" id="UP000236416">
    <property type="component" value="Unassembled WGS sequence"/>
</dbReference>
<keyword evidence="5 6" id="KW-0472">Membrane</keyword>
<dbReference type="PROSITE" id="PS50850">
    <property type="entry name" value="MFS"/>
    <property type="match status" value="1"/>
</dbReference>
<dbReference type="PANTHER" id="PTHR23502:SF132">
    <property type="entry name" value="POLYAMINE TRANSPORTER 2-RELATED"/>
    <property type="match status" value="1"/>
</dbReference>
<organism evidence="8 9">
    <name type="scientific">Chromobacterium sinusclupearum</name>
    <dbReference type="NCBI Taxonomy" id="2077146"/>
    <lineage>
        <taxon>Bacteria</taxon>
        <taxon>Pseudomonadati</taxon>
        <taxon>Pseudomonadota</taxon>
        <taxon>Betaproteobacteria</taxon>
        <taxon>Neisseriales</taxon>
        <taxon>Chromobacteriaceae</taxon>
        <taxon>Chromobacterium</taxon>
    </lineage>
</organism>
<name>A0A2K4MQT8_9NEIS</name>
<accession>A0A2K4MQT8</accession>
<comment type="caution">
    <text evidence="8">The sequence shown here is derived from an EMBL/GenBank/DDBJ whole genome shotgun (WGS) entry which is preliminary data.</text>
</comment>
<dbReference type="GO" id="GO:0005886">
    <property type="term" value="C:plasma membrane"/>
    <property type="evidence" value="ECO:0007669"/>
    <property type="project" value="TreeGrafter"/>
</dbReference>
<feature type="transmembrane region" description="Helical" evidence="6">
    <location>
        <begin position="264"/>
        <end position="286"/>
    </location>
</feature>
<dbReference type="PANTHER" id="PTHR23502">
    <property type="entry name" value="MAJOR FACILITATOR SUPERFAMILY"/>
    <property type="match status" value="1"/>
</dbReference>
<dbReference type="GO" id="GO:0022857">
    <property type="term" value="F:transmembrane transporter activity"/>
    <property type="evidence" value="ECO:0007669"/>
    <property type="project" value="InterPro"/>
</dbReference>
<evidence type="ECO:0000256" key="4">
    <source>
        <dbReference type="ARBA" id="ARBA00022989"/>
    </source>
</evidence>
<reference evidence="8 9" key="1">
    <citation type="submission" date="2018-01" db="EMBL/GenBank/DDBJ databases">
        <title>Genomic Sequence of Chromobacterium MWU13-2610 from wild cranberry bogs within the Cape Cod National Seashore.</title>
        <authorList>
            <person name="O'Hara-Hanley K."/>
            <person name="Soby S."/>
            <person name="Harrison A."/>
        </authorList>
    </citation>
    <scope>NUCLEOTIDE SEQUENCE [LARGE SCALE GENOMIC DNA]</scope>
    <source>
        <strain evidence="8 9">MWU13-2610</strain>
    </source>
</reference>
<feature type="transmembrane region" description="Helical" evidence="6">
    <location>
        <begin position="298"/>
        <end position="320"/>
    </location>
</feature>
<dbReference type="EMBL" id="PPTF01000020">
    <property type="protein sequence ID" value="POA99440.1"/>
    <property type="molecule type" value="Genomic_DNA"/>
</dbReference>
<sequence length="384" mass="39544">MLIACLLVFVTQMATTVYLPSLPKVMSELSLSRPLAEATVAVFVMGAALAVPLWGDIAQRRGRRVALNGSLALFVLCDLLLALTNSGAIMLVLRAAQGIAAGGCAIVGRIVVRDAWSGDELVKRLSLLSVAFITAMGGGQFIGGLIGQYGHWRYGFLLLATIGLAIAWLGRNLPLQAGGVGQSGILSSYRELLARPRFLYASCAGGAGFAAIVVLQQASPFLFQQHYGLSVAAYGAVGLLLGAAYFAGALLVNRSVLRLGAARLLKGGSVSLALIALMLAGCWLSGGLDGASGMVGFLLLYGLLTFCQAVLFPNSMALAVSEGPDHGAHAMALCGFLLQTLAGLAAIGAVLLRAGSAWAWAMAALGLLCALLAMAWAVAPRRGA</sequence>
<feature type="transmembrane region" description="Helical" evidence="6">
    <location>
        <begin position="124"/>
        <end position="146"/>
    </location>
</feature>
<dbReference type="AlphaFoldDB" id="A0A2K4MQT8"/>
<dbReference type="InterPro" id="IPR020846">
    <property type="entry name" value="MFS_dom"/>
</dbReference>
<keyword evidence="9" id="KW-1185">Reference proteome</keyword>
<evidence type="ECO:0000256" key="1">
    <source>
        <dbReference type="ARBA" id="ARBA00004141"/>
    </source>
</evidence>
<dbReference type="Gene3D" id="1.20.1720.10">
    <property type="entry name" value="Multidrug resistance protein D"/>
    <property type="match status" value="1"/>
</dbReference>
<evidence type="ECO:0000256" key="3">
    <source>
        <dbReference type="ARBA" id="ARBA00022692"/>
    </source>
</evidence>
<proteinExistence type="predicted"/>
<feature type="transmembrane region" description="Helical" evidence="6">
    <location>
        <begin position="38"/>
        <end position="58"/>
    </location>
</feature>
<evidence type="ECO:0000259" key="7">
    <source>
        <dbReference type="PROSITE" id="PS50850"/>
    </source>
</evidence>
<keyword evidence="2" id="KW-0813">Transport</keyword>
<protein>
    <submittedName>
        <fullName evidence="8">MFS transporter</fullName>
    </submittedName>
</protein>
<feature type="transmembrane region" description="Helical" evidence="6">
    <location>
        <begin position="198"/>
        <end position="219"/>
    </location>
</feature>
<feature type="transmembrane region" description="Helical" evidence="6">
    <location>
        <begin position="332"/>
        <end position="352"/>
    </location>
</feature>
<comment type="subcellular location">
    <subcellularLocation>
        <location evidence="1">Membrane</location>
        <topology evidence="1">Multi-pass membrane protein</topology>
    </subcellularLocation>
</comment>
<evidence type="ECO:0000256" key="6">
    <source>
        <dbReference type="SAM" id="Phobius"/>
    </source>
</evidence>
<evidence type="ECO:0000313" key="8">
    <source>
        <dbReference type="EMBL" id="POA99440.1"/>
    </source>
</evidence>
<dbReference type="SUPFAM" id="SSF103473">
    <property type="entry name" value="MFS general substrate transporter"/>
    <property type="match status" value="1"/>
</dbReference>
<dbReference type="InterPro" id="IPR036259">
    <property type="entry name" value="MFS_trans_sf"/>
</dbReference>
<feature type="transmembrane region" description="Helical" evidence="6">
    <location>
        <begin position="231"/>
        <end position="252"/>
    </location>
</feature>